<keyword evidence="13 15" id="KW-0141">cGMP biosynthesis</keyword>
<organism evidence="20 21">
    <name type="scientific">Aphidius gifuensis</name>
    <name type="common">Parasitoid wasp</name>
    <dbReference type="NCBI Taxonomy" id="684658"/>
    <lineage>
        <taxon>Eukaryota</taxon>
        <taxon>Metazoa</taxon>
        <taxon>Ecdysozoa</taxon>
        <taxon>Arthropoda</taxon>
        <taxon>Hexapoda</taxon>
        <taxon>Insecta</taxon>
        <taxon>Pterygota</taxon>
        <taxon>Neoptera</taxon>
        <taxon>Endopterygota</taxon>
        <taxon>Hymenoptera</taxon>
        <taxon>Apocrita</taxon>
        <taxon>Ichneumonoidea</taxon>
        <taxon>Braconidae</taxon>
        <taxon>Aphidiinae</taxon>
        <taxon>Aphidius</taxon>
    </lineage>
</organism>
<evidence type="ECO:0000256" key="2">
    <source>
        <dbReference type="ARBA" id="ARBA00004479"/>
    </source>
</evidence>
<evidence type="ECO:0000313" key="20">
    <source>
        <dbReference type="EMBL" id="KAF7988833.1"/>
    </source>
</evidence>
<dbReference type="PROSITE" id="PS00452">
    <property type="entry name" value="GUANYLATE_CYCLASE_1"/>
    <property type="match status" value="1"/>
</dbReference>
<dbReference type="GO" id="GO:0001653">
    <property type="term" value="F:peptide receptor activity"/>
    <property type="evidence" value="ECO:0007669"/>
    <property type="project" value="TreeGrafter"/>
</dbReference>
<dbReference type="SUPFAM" id="SSF56112">
    <property type="entry name" value="Protein kinase-like (PK-like)"/>
    <property type="match status" value="1"/>
</dbReference>
<keyword evidence="12 14" id="KW-0456">Lyase</keyword>
<evidence type="ECO:0000256" key="13">
    <source>
        <dbReference type="ARBA" id="ARBA00023293"/>
    </source>
</evidence>
<sequence length="1488" mass="168865">MRPGPPSPSRRRPARRQQQPHHHHYHHHHHHHHHYNNISLNTIKTNNHNKHNIFGDTSHTNTWSILFLLILLVVGPCLALNETSNNPIDIINHGNDNSNLTIINNNNNNFYHNINNTNHERANFKPKNLTIGYLTAIKGGLKDRQGLAISGAISMALDEVNNDPNILPTVNLLMKWSDTRGETVDATRAMVDMICDGVAAFFGPEGQCFVEATVAWSKNIPMISYKCSDYMASTVPTFARTEPPDTQVTKSVIALLRHYGWNKFSIITEKAWSSVAKSLENQATAKPNNLTINHHKIVEDRHTCCEERLPCCQPNLWFQLIQETKNMTRIYIFLGTAISLIDMMNAMQNQRLLDNGEYMVIYIDMMTYSPREAQKYLWKPENFDNTKNCLEPKDFIKRARSLLVVASTPPIQSYEEFTTKVRKYTSRDPFNFTVPDLFVNFEKYVSIHAAYLYDSVKLYATALDQLIREQPNLSVEEVASNGTKIIETIIQKHMYQSVSGQTIKLDMNGDSEGNFSVLALKKGRYEIHNFSCDYQMKPVGQFQQQGDTLVYRPSESMDWPGKNKPEAEPGCGFLNEHCPKNDNHTASLIVAIVLSVVLLCTILVISSIYRRWKIEQEIEGLLWKIDPKDIHGYPHLDNLMSSPSKLSLVSAMSYESRCGGQVFAQTGRYNGATVRIKELKFSKKKDISRDVMKEMRALREIRHGNLNSFIGACVEPMRILLITEYCAKGSLYDIIENEDIKLDAMFIASLVHDLIKGMLYIHESTTLRCHGNLKSSNCVVTSRWILQVSDFGLHDMRHCAESDSIGEHQYYRNMFWKAPELLRDPSASLKGTPEGDIYSFAIILYEMIGRKGPYGGVDMEPKSIIDKVKCPPINKEKPFRPNIDILLDTNIKCPDYVISTITDCWSEYKELRPEFKTIRTRLKKMKAGKHRNIMDQMMDMMEKYANNLEDLVSERTRLLAEEKHKTEDLLHRMLPEPVANCLTNGIGVEPEAFDLVTIYFSDIVGFTAMSAESTPFQVVNFLNDLYTLFDRVIKGYDVYKVETIGDAYMVVSGLPIKNGNRHAGEIASMSLDLLSVVKQHTIAHRPNETLKLRIGIHTGPVVAGVVGLTMPRYCLFGDTVNTASRMESNGEPLRIHISGECKESLDKIGGYIIEERGLVHMKGKGNVKTYWLTGANEKAIQKREVDIGDLPPLFCRPRRSPKLNCDSRQASLLGGFCAGSRLITTLPRLNTEDTLSQFDNSSPALARNLRIGKLDKNQIIMIDSSSKTTIDNPTLREEKQIRAANIKLALDDYYFELSPEKNKNKRILSTIASSSTTSDYPLQIIRESRSLDPFPLYNNNDSSNLKNRLSKKSFKSLESCNKCYKNYHDNNYNKIVNNNYSNGNTLQCNNDINDDLIDNDVDEPLLSDSYHCINDTIDLSKSTQSLDHVLPEQCNDNVQDKKTSARNSIKSWIVNFISGNNGIRNSDVSLRNGGVIGYDIQSERESIV</sequence>
<dbReference type="GO" id="GO:0007168">
    <property type="term" value="P:receptor guanylyl cyclase signaling pathway"/>
    <property type="evidence" value="ECO:0007669"/>
    <property type="project" value="TreeGrafter"/>
</dbReference>
<evidence type="ECO:0000256" key="5">
    <source>
        <dbReference type="ARBA" id="ARBA00022729"/>
    </source>
</evidence>
<evidence type="ECO:0000256" key="16">
    <source>
        <dbReference type="SAM" id="Coils"/>
    </source>
</evidence>
<dbReference type="Pfam" id="PF00211">
    <property type="entry name" value="Guanylate_cyc"/>
    <property type="match status" value="1"/>
</dbReference>
<evidence type="ECO:0000256" key="14">
    <source>
        <dbReference type="RuleBase" id="RU000405"/>
    </source>
</evidence>
<dbReference type="FunFam" id="1.10.510.10:FF:000545">
    <property type="entry name" value="Guanylate cyclase"/>
    <property type="match status" value="1"/>
</dbReference>
<evidence type="ECO:0000259" key="19">
    <source>
        <dbReference type="PROSITE" id="PS50125"/>
    </source>
</evidence>
<reference evidence="20 21" key="1">
    <citation type="submission" date="2020-08" db="EMBL/GenBank/DDBJ databases">
        <title>Aphidius gifuensis genome sequencing and assembly.</title>
        <authorList>
            <person name="Du Z."/>
        </authorList>
    </citation>
    <scope>NUCLEOTIDE SEQUENCE [LARGE SCALE GENOMIC DNA]</scope>
    <source>
        <strain evidence="20">YNYX2018</strain>
        <tissue evidence="20">Adults</tissue>
    </source>
</reference>
<dbReference type="InterPro" id="IPR001245">
    <property type="entry name" value="Ser-Thr/Tyr_kinase_cat_dom"/>
</dbReference>
<dbReference type="SUPFAM" id="SSF53822">
    <property type="entry name" value="Periplasmic binding protein-like I"/>
    <property type="match status" value="1"/>
</dbReference>
<proteinExistence type="inferred from homology"/>
<dbReference type="Proteomes" id="UP000639338">
    <property type="component" value="Unassembled WGS sequence"/>
</dbReference>
<dbReference type="GO" id="GO:0005525">
    <property type="term" value="F:GTP binding"/>
    <property type="evidence" value="ECO:0007669"/>
    <property type="project" value="UniProtKB-KW"/>
</dbReference>
<evidence type="ECO:0000256" key="15">
    <source>
        <dbReference type="RuleBase" id="RU003431"/>
    </source>
</evidence>
<dbReference type="SMART" id="SM00044">
    <property type="entry name" value="CYCc"/>
    <property type="match status" value="1"/>
</dbReference>
<evidence type="ECO:0000256" key="9">
    <source>
        <dbReference type="ARBA" id="ARBA00023136"/>
    </source>
</evidence>
<evidence type="ECO:0000256" key="1">
    <source>
        <dbReference type="ARBA" id="ARBA00001436"/>
    </source>
</evidence>
<dbReference type="GO" id="GO:0035556">
    <property type="term" value="P:intracellular signal transduction"/>
    <property type="evidence" value="ECO:0007669"/>
    <property type="project" value="InterPro"/>
</dbReference>
<evidence type="ECO:0000313" key="21">
    <source>
        <dbReference type="Proteomes" id="UP000639338"/>
    </source>
</evidence>
<accession>A0A835CP60</accession>
<dbReference type="InterPro" id="IPR050401">
    <property type="entry name" value="Cyclic_nucleotide_synthase"/>
</dbReference>
<comment type="subcellular location">
    <subcellularLocation>
        <location evidence="2">Membrane</location>
        <topology evidence="2">Single-pass type I membrane protein</topology>
    </subcellularLocation>
</comment>
<protein>
    <recommendedName>
        <fullName evidence="3 15">Guanylate cyclase</fullName>
        <ecNumber evidence="3 15">4.6.1.2</ecNumber>
    </recommendedName>
</protein>
<dbReference type="EMBL" id="JACMRX010000005">
    <property type="protein sequence ID" value="KAF7988833.1"/>
    <property type="molecule type" value="Genomic_DNA"/>
</dbReference>
<dbReference type="FunFam" id="3.40.50.2300:FF:000403">
    <property type="entry name" value="Guanylate cyclase"/>
    <property type="match status" value="1"/>
</dbReference>
<dbReference type="GO" id="GO:0004016">
    <property type="term" value="F:adenylate cyclase activity"/>
    <property type="evidence" value="ECO:0007669"/>
    <property type="project" value="TreeGrafter"/>
</dbReference>
<dbReference type="Gene3D" id="1.10.510.10">
    <property type="entry name" value="Transferase(Phosphotransferase) domain 1"/>
    <property type="match status" value="1"/>
</dbReference>
<keyword evidence="5" id="KW-0732">Signal</keyword>
<evidence type="ECO:0000256" key="6">
    <source>
        <dbReference type="ARBA" id="ARBA00022741"/>
    </source>
</evidence>
<dbReference type="EC" id="4.6.1.2" evidence="3 15"/>
<dbReference type="SUPFAM" id="SSF55073">
    <property type="entry name" value="Nucleotide cyclase"/>
    <property type="match status" value="1"/>
</dbReference>
<keyword evidence="11" id="KW-0325">Glycoprotein</keyword>
<evidence type="ECO:0000256" key="3">
    <source>
        <dbReference type="ARBA" id="ARBA00012202"/>
    </source>
</evidence>
<dbReference type="InterPro" id="IPR029787">
    <property type="entry name" value="Nucleotide_cyclase"/>
</dbReference>
<feature type="compositionally biased region" description="Basic residues" evidence="17">
    <location>
        <begin position="9"/>
        <end position="34"/>
    </location>
</feature>
<evidence type="ECO:0000256" key="10">
    <source>
        <dbReference type="ARBA" id="ARBA00023170"/>
    </source>
</evidence>
<comment type="similarity">
    <text evidence="14">Belongs to the adenylyl cyclase class-4/guanylyl cyclase family.</text>
</comment>
<keyword evidence="9" id="KW-0472">Membrane</keyword>
<dbReference type="GO" id="GO:0004383">
    <property type="term" value="F:guanylate cyclase activity"/>
    <property type="evidence" value="ECO:0007669"/>
    <property type="project" value="UniProtKB-EC"/>
</dbReference>
<dbReference type="FunFam" id="3.30.70.1230:FF:000019">
    <property type="entry name" value="Guanylate cyclase"/>
    <property type="match status" value="1"/>
</dbReference>
<dbReference type="PROSITE" id="PS50011">
    <property type="entry name" value="PROTEIN_KINASE_DOM"/>
    <property type="match status" value="1"/>
</dbReference>
<dbReference type="PANTHER" id="PTHR11920:SF474">
    <property type="entry name" value="RECEPTOR-TYPE GUANYLATE CYCLASE GYC76C"/>
    <property type="match status" value="1"/>
</dbReference>
<dbReference type="PANTHER" id="PTHR11920">
    <property type="entry name" value="GUANYLYL CYCLASE"/>
    <property type="match status" value="1"/>
</dbReference>
<keyword evidence="10" id="KW-0675">Receptor</keyword>
<evidence type="ECO:0000256" key="12">
    <source>
        <dbReference type="ARBA" id="ARBA00023239"/>
    </source>
</evidence>
<dbReference type="CDD" id="cd07302">
    <property type="entry name" value="CHD"/>
    <property type="match status" value="1"/>
</dbReference>
<keyword evidence="4" id="KW-0812">Transmembrane</keyword>
<comment type="catalytic activity">
    <reaction evidence="1 15">
        <text>GTP = 3',5'-cyclic GMP + diphosphate</text>
        <dbReference type="Rhea" id="RHEA:13665"/>
        <dbReference type="ChEBI" id="CHEBI:33019"/>
        <dbReference type="ChEBI" id="CHEBI:37565"/>
        <dbReference type="ChEBI" id="CHEBI:57746"/>
        <dbReference type="EC" id="4.6.1.2"/>
    </reaction>
</comment>
<dbReference type="CDD" id="cd06370">
    <property type="entry name" value="PBP1_SAP_GC-like"/>
    <property type="match status" value="1"/>
</dbReference>
<keyword evidence="8" id="KW-0342">GTP-binding</keyword>
<keyword evidence="21" id="KW-1185">Reference proteome</keyword>
<dbReference type="Gene3D" id="3.30.70.1230">
    <property type="entry name" value="Nucleotide cyclase"/>
    <property type="match status" value="1"/>
</dbReference>
<dbReference type="Gene3D" id="3.40.50.2300">
    <property type="match status" value="2"/>
</dbReference>
<evidence type="ECO:0000256" key="11">
    <source>
        <dbReference type="ARBA" id="ARBA00023180"/>
    </source>
</evidence>
<evidence type="ECO:0000256" key="7">
    <source>
        <dbReference type="ARBA" id="ARBA00022989"/>
    </source>
</evidence>
<comment type="caution">
    <text evidence="20">The sequence shown here is derived from an EMBL/GenBank/DDBJ whole genome shotgun (WGS) entry which is preliminary data.</text>
</comment>
<dbReference type="InterPro" id="IPR001054">
    <property type="entry name" value="A/G_cyclase"/>
</dbReference>
<dbReference type="InterPro" id="IPR000719">
    <property type="entry name" value="Prot_kinase_dom"/>
</dbReference>
<dbReference type="InterPro" id="IPR018297">
    <property type="entry name" value="A/G_cyclase_CS"/>
</dbReference>
<keyword evidence="7" id="KW-1133">Transmembrane helix</keyword>
<evidence type="ECO:0000256" key="17">
    <source>
        <dbReference type="SAM" id="MobiDB-lite"/>
    </source>
</evidence>
<feature type="coiled-coil region" evidence="16">
    <location>
        <begin position="934"/>
        <end position="961"/>
    </location>
</feature>
<dbReference type="Pfam" id="PF01094">
    <property type="entry name" value="ANF_receptor"/>
    <property type="match status" value="1"/>
</dbReference>
<dbReference type="GO" id="GO:0005886">
    <property type="term" value="C:plasma membrane"/>
    <property type="evidence" value="ECO:0007669"/>
    <property type="project" value="TreeGrafter"/>
</dbReference>
<feature type="region of interest" description="Disordered" evidence="17">
    <location>
        <begin position="1"/>
        <end position="34"/>
    </location>
</feature>
<keyword evidence="16" id="KW-0175">Coiled coil</keyword>
<dbReference type="PROSITE" id="PS50125">
    <property type="entry name" value="GUANYLATE_CYCLASE_2"/>
    <property type="match status" value="1"/>
</dbReference>
<dbReference type="InterPro" id="IPR028082">
    <property type="entry name" value="Peripla_BP_I"/>
</dbReference>
<feature type="domain" description="Guanylate cyclase" evidence="19">
    <location>
        <begin position="997"/>
        <end position="1127"/>
    </location>
</feature>
<feature type="domain" description="Protein kinase" evidence="18">
    <location>
        <begin position="648"/>
        <end position="933"/>
    </location>
</feature>
<evidence type="ECO:0000256" key="8">
    <source>
        <dbReference type="ARBA" id="ARBA00023134"/>
    </source>
</evidence>
<gene>
    <name evidence="20" type="ORF">HCN44_007143</name>
</gene>
<dbReference type="GO" id="GO:0004672">
    <property type="term" value="F:protein kinase activity"/>
    <property type="evidence" value="ECO:0007669"/>
    <property type="project" value="InterPro"/>
</dbReference>
<name>A0A835CP60_APHGI</name>
<dbReference type="InterPro" id="IPR011009">
    <property type="entry name" value="Kinase-like_dom_sf"/>
</dbReference>
<evidence type="ECO:0000259" key="18">
    <source>
        <dbReference type="PROSITE" id="PS50011"/>
    </source>
</evidence>
<dbReference type="Pfam" id="PF07714">
    <property type="entry name" value="PK_Tyr_Ser-Thr"/>
    <property type="match status" value="1"/>
</dbReference>
<dbReference type="Gene3D" id="6.10.250.780">
    <property type="match status" value="1"/>
</dbReference>
<dbReference type="OrthoDB" id="5984008at2759"/>
<evidence type="ECO:0000256" key="4">
    <source>
        <dbReference type="ARBA" id="ARBA00022692"/>
    </source>
</evidence>
<dbReference type="InterPro" id="IPR001828">
    <property type="entry name" value="ANF_lig-bd_rcpt"/>
</dbReference>
<dbReference type="GO" id="GO:0005524">
    <property type="term" value="F:ATP binding"/>
    <property type="evidence" value="ECO:0007669"/>
    <property type="project" value="InterPro"/>
</dbReference>
<keyword evidence="6" id="KW-0547">Nucleotide-binding</keyword>